<dbReference type="GO" id="GO:0000976">
    <property type="term" value="F:transcription cis-regulatory region binding"/>
    <property type="evidence" value="ECO:0007669"/>
    <property type="project" value="TreeGrafter"/>
</dbReference>
<dbReference type="PANTHER" id="PTHR30055:SF184">
    <property type="entry name" value="HTH-TYPE TRANSCRIPTIONAL REGULATOR ETHR"/>
    <property type="match status" value="1"/>
</dbReference>
<dbReference type="Gene3D" id="1.10.357.10">
    <property type="entry name" value="Tetracycline Repressor, domain 2"/>
    <property type="match status" value="2"/>
</dbReference>
<dbReference type="EMBL" id="CP029604">
    <property type="protein sequence ID" value="AWO85367.1"/>
    <property type="molecule type" value="Genomic_DNA"/>
</dbReference>
<feature type="compositionally biased region" description="Basic and acidic residues" evidence="3">
    <location>
        <begin position="240"/>
        <end position="250"/>
    </location>
</feature>
<feature type="DNA-binding region" description="H-T-H motif" evidence="2">
    <location>
        <begin position="274"/>
        <end position="293"/>
    </location>
</feature>
<dbReference type="InterPro" id="IPR050109">
    <property type="entry name" value="HTH-type_TetR-like_transc_reg"/>
</dbReference>
<sequence length="441" mass="48305">MRVARGSAHRRREPRPSDATVAAFFAATEELLVHKSFEEVTIADIISGTRHSRSAFYHHFAGKFDVLVALADVVLAESYGGPQLWDTTPGRDRSYGMQASITPTLEMWSSHGGVIGAVVEHMHSNPDIEAVWRPTFDRFVAGVAEQIRHERDSGRAPDGARPEMIATVLVCGIERVMYVCTRELDPHLPALASAVGAVDWLTRSVLRPVPNSVPAPSARTLSSATQARPHGDGPGGAHTQIEHSGVDPRSDTTSTAILDSLRDLLLDLPLDKVSVARIVRRAGVSRSTFYFYFDNKNAVFAELYREVAASTVHRLQSLDTIDRADRAAVGTVLREWLRIDARTTSVMRSALLEWPRRPELREVYRAGIAQMADYLGRVITADRRSGIAIPGPPPGELSAVVLWTIERSIAGALAGDDNLTDLHEVTHFLTELLTTAIYGSP</sequence>
<dbReference type="Proteomes" id="UP000247118">
    <property type="component" value="Chromosome"/>
</dbReference>
<name>A0AAD0KE17_9ACTN</name>
<dbReference type="GO" id="GO:0003700">
    <property type="term" value="F:DNA-binding transcription factor activity"/>
    <property type="evidence" value="ECO:0007669"/>
    <property type="project" value="TreeGrafter"/>
</dbReference>
<dbReference type="PROSITE" id="PS50977">
    <property type="entry name" value="HTH_TETR_2"/>
    <property type="match status" value="2"/>
</dbReference>
<dbReference type="InterPro" id="IPR049397">
    <property type="entry name" value="EthR_C"/>
</dbReference>
<evidence type="ECO:0000256" key="1">
    <source>
        <dbReference type="ARBA" id="ARBA00023125"/>
    </source>
</evidence>
<feature type="region of interest" description="Disordered" evidence="3">
    <location>
        <begin position="212"/>
        <end position="252"/>
    </location>
</feature>
<dbReference type="SUPFAM" id="SSF48498">
    <property type="entry name" value="Tetracyclin repressor-like, C-terminal domain"/>
    <property type="match status" value="2"/>
</dbReference>
<accession>A0AAD0KE17</accession>
<evidence type="ECO:0000259" key="4">
    <source>
        <dbReference type="PROSITE" id="PS50977"/>
    </source>
</evidence>
<gene>
    <name evidence="5" type="ORF">DLJ61_19265</name>
</gene>
<proteinExistence type="predicted"/>
<feature type="domain" description="HTH tetR-type" evidence="4">
    <location>
        <begin position="18"/>
        <end position="78"/>
    </location>
</feature>
<dbReference type="SUPFAM" id="SSF46689">
    <property type="entry name" value="Homeodomain-like"/>
    <property type="match status" value="2"/>
</dbReference>
<evidence type="ECO:0000313" key="5">
    <source>
        <dbReference type="EMBL" id="AWO85367.1"/>
    </source>
</evidence>
<dbReference type="Gene3D" id="1.10.10.60">
    <property type="entry name" value="Homeodomain-like"/>
    <property type="match status" value="2"/>
</dbReference>
<dbReference type="Pfam" id="PF00440">
    <property type="entry name" value="TetR_N"/>
    <property type="match status" value="2"/>
</dbReference>
<evidence type="ECO:0000256" key="2">
    <source>
        <dbReference type="PROSITE-ProRule" id="PRU00335"/>
    </source>
</evidence>
<dbReference type="InterPro" id="IPR036271">
    <property type="entry name" value="Tet_transcr_reg_TetR-rel_C_sf"/>
</dbReference>
<dbReference type="InterPro" id="IPR009057">
    <property type="entry name" value="Homeodomain-like_sf"/>
</dbReference>
<keyword evidence="1 2" id="KW-0238">DNA-binding</keyword>
<dbReference type="Pfam" id="PF21313">
    <property type="entry name" value="EthR_C"/>
    <property type="match status" value="2"/>
</dbReference>
<feature type="domain" description="HTH tetR-type" evidence="4">
    <location>
        <begin position="251"/>
        <end position="311"/>
    </location>
</feature>
<dbReference type="InterPro" id="IPR001647">
    <property type="entry name" value="HTH_TetR"/>
</dbReference>
<dbReference type="AlphaFoldDB" id="A0AAD0KE17"/>
<evidence type="ECO:0000256" key="3">
    <source>
        <dbReference type="SAM" id="MobiDB-lite"/>
    </source>
</evidence>
<protein>
    <submittedName>
        <fullName evidence="5">TetR/AcrR family transcriptional regulator</fullName>
    </submittedName>
</protein>
<feature type="DNA-binding region" description="H-T-H motif" evidence="2">
    <location>
        <begin position="41"/>
        <end position="60"/>
    </location>
</feature>
<dbReference type="KEGG" id="gta:BCM27_19070"/>
<evidence type="ECO:0000313" key="6">
    <source>
        <dbReference type="Proteomes" id="UP000247118"/>
    </source>
</evidence>
<organism evidence="5 6">
    <name type="scientific">Gordonia terrae</name>
    <dbReference type="NCBI Taxonomy" id="2055"/>
    <lineage>
        <taxon>Bacteria</taxon>
        <taxon>Bacillati</taxon>
        <taxon>Actinomycetota</taxon>
        <taxon>Actinomycetes</taxon>
        <taxon>Mycobacteriales</taxon>
        <taxon>Gordoniaceae</taxon>
        <taxon>Gordonia</taxon>
    </lineage>
</organism>
<dbReference type="PANTHER" id="PTHR30055">
    <property type="entry name" value="HTH-TYPE TRANSCRIPTIONAL REGULATOR RUTR"/>
    <property type="match status" value="1"/>
</dbReference>
<reference evidence="5 6" key="1">
    <citation type="submission" date="2018-05" db="EMBL/GenBank/DDBJ databases">
        <title>Complete genome sequence of Gordonia terrae NRRL B-16283.</title>
        <authorList>
            <person name="Garlena R.A."/>
            <person name="Russell D.A."/>
            <person name="Hatfull G.F."/>
        </authorList>
    </citation>
    <scope>NUCLEOTIDE SEQUENCE [LARGE SCALE GENOMIC DNA]</scope>
    <source>
        <strain evidence="5 6">NRRL B-16283</strain>
    </source>
</reference>